<reference evidence="1 2" key="1">
    <citation type="submission" date="2019-06" db="EMBL/GenBank/DDBJ databases">
        <title>Sequencing the genomes of 1000 actinobacteria strains.</title>
        <authorList>
            <person name="Klenk H.-P."/>
        </authorList>
    </citation>
    <scope>NUCLEOTIDE SEQUENCE [LARGE SCALE GENOMIC DNA]</scope>
    <source>
        <strain evidence="1 2">DSM 24617</strain>
    </source>
</reference>
<dbReference type="RefSeq" id="WP_142004506.1">
    <property type="nucleotide sequence ID" value="NZ_CAJTBP010000001.1"/>
</dbReference>
<dbReference type="AlphaFoldDB" id="A0A542X996"/>
<organism evidence="1 2">
    <name type="scientific">Barrientosiimonas humi</name>
    <dbReference type="NCBI Taxonomy" id="999931"/>
    <lineage>
        <taxon>Bacteria</taxon>
        <taxon>Bacillati</taxon>
        <taxon>Actinomycetota</taxon>
        <taxon>Actinomycetes</taxon>
        <taxon>Micrococcales</taxon>
        <taxon>Dermacoccaceae</taxon>
        <taxon>Barrientosiimonas</taxon>
    </lineage>
</organism>
<gene>
    <name evidence="1" type="ORF">FB554_0530</name>
</gene>
<proteinExistence type="predicted"/>
<dbReference type="Proteomes" id="UP000318336">
    <property type="component" value="Unassembled WGS sequence"/>
</dbReference>
<accession>A0A542X996</accession>
<dbReference type="OrthoDB" id="4523516at2"/>
<name>A0A542X996_9MICO</name>
<sequence length="252" mass="28272">MHSFESSFDATFLRPILVEQGLHPDDVGALLRYAPAALTHLCWRNTILEDWHAGPDSRISDAEMMRANVATSRIFHQSIWYEIGEAWANAGPLSHDMIDVGILEQAFSFALVDAFSAERVLPHGLTLGELGGDEWEEFEGHADRQLGALLEVAEQRGAHVVAMWLGLRGSRVVGHWWGTPKWPFVVDKFLDRIDDPGDRWWQNMGGHPGQPPAPADDRAWFRTMLLTAPDELPTKVVDYCIHDAAIGFIRDV</sequence>
<evidence type="ECO:0000313" key="2">
    <source>
        <dbReference type="Proteomes" id="UP000318336"/>
    </source>
</evidence>
<comment type="caution">
    <text evidence="1">The sequence shown here is derived from an EMBL/GenBank/DDBJ whole genome shotgun (WGS) entry which is preliminary data.</text>
</comment>
<evidence type="ECO:0000313" key="1">
    <source>
        <dbReference type="EMBL" id="TQL32405.1"/>
    </source>
</evidence>
<protein>
    <submittedName>
        <fullName evidence="1">Uncharacterized protein</fullName>
    </submittedName>
</protein>
<dbReference type="EMBL" id="VFOK01000001">
    <property type="protein sequence ID" value="TQL32405.1"/>
    <property type="molecule type" value="Genomic_DNA"/>
</dbReference>
<keyword evidence="2" id="KW-1185">Reference proteome</keyword>